<evidence type="ECO:0000313" key="2">
    <source>
        <dbReference type="EMBL" id="CAH2007421.1"/>
    </source>
</evidence>
<dbReference type="Proteomes" id="UP001152888">
    <property type="component" value="Unassembled WGS sequence"/>
</dbReference>
<organism evidence="2 3">
    <name type="scientific">Acanthoscelides obtectus</name>
    <name type="common">Bean weevil</name>
    <name type="synonym">Bruchus obtectus</name>
    <dbReference type="NCBI Taxonomy" id="200917"/>
    <lineage>
        <taxon>Eukaryota</taxon>
        <taxon>Metazoa</taxon>
        <taxon>Ecdysozoa</taxon>
        <taxon>Arthropoda</taxon>
        <taxon>Hexapoda</taxon>
        <taxon>Insecta</taxon>
        <taxon>Pterygota</taxon>
        <taxon>Neoptera</taxon>
        <taxon>Endopterygota</taxon>
        <taxon>Coleoptera</taxon>
        <taxon>Polyphaga</taxon>
        <taxon>Cucujiformia</taxon>
        <taxon>Chrysomeloidea</taxon>
        <taxon>Chrysomelidae</taxon>
        <taxon>Bruchinae</taxon>
        <taxon>Bruchini</taxon>
        <taxon>Acanthoscelides</taxon>
    </lineage>
</organism>
<dbReference type="Pfam" id="PF25273">
    <property type="entry name" value="DUF7869"/>
    <property type="match status" value="1"/>
</dbReference>
<dbReference type="PANTHER" id="PTHR34415">
    <property type="entry name" value="INTEGRASE CATALYTIC DOMAIN-CONTAINING PROTEIN"/>
    <property type="match status" value="1"/>
</dbReference>
<protein>
    <recommendedName>
        <fullName evidence="1">DUF7869 domain-containing protein</fullName>
    </recommendedName>
</protein>
<keyword evidence="3" id="KW-1185">Reference proteome</keyword>
<accession>A0A9P0Q3F6</accession>
<evidence type="ECO:0000313" key="3">
    <source>
        <dbReference type="Proteomes" id="UP001152888"/>
    </source>
</evidence>
<dbReference type="EMBL" id="CAKOFQ010007747">
    <property type="protein sequence ID" value="CAH2007421.1"/>
    <property type="molecule type" value="Genomic_DNA"/>
</dbReference>
<dbReference type="InterPro" id="IPR057191">
    <property type="entry name" value="DUF7869"/>
</dbReference>
<proteinExistence type="predicted"/>
<gene>
    <name evidence="2" type="ORF">ACAOBT_LOCUS29645</name>
</gene>
<dbReference type="PANTHER" id="PTHR34415:SF1">
    <property type="entry name" value="INTEGRASE CATALYTIC DOMAIN-CONTAINING PROTEIN"/>
    <property type="match status" value="1"/>
</dbReference>
<dbReference type="OrthoDB" id="6781428at2759"/>
<name>A0A9P0Q3F6_ACAOB</name>
<reference evidence="2" key="1">
    <citation type="submission" date="2022-03" db="EMBL/GenBank/DDBJ databases">
        <authorList>
            <person name="Sayadi A."/>
        </authorList>
    </citation>
    <scope>NUCLEOTIDE SEQUENCE</scope>
</reference>
<evidence type="ECO:0000259" key="1">
    <source>
        <dbReference type="Pfam" id="PF25273"/>
    </source>
</evidence>
<dbReference type="AlphaFoldDB" id="A0A9P0Q3F6"/>
<feature type="domain" description="DUF7869" evidence="1">
    <location>
        <begin position="149"/>
        <end position="238"/>
    </location>
</feature>
<sequence>MYDLYLKKYEPDVHKLKQGGLPYKPKISYDFYGRYFRENFNISFGTARKDTCKKCDILNNRIQSADSEEEKKALAFQRKMHLQKSEWFYKELKEKSKEAQENDEIEVLCFDFQQNMPLPKVPSGDKFYLRQLWVHNFCMHSAKNKTGHFFMYDESIAKKGSNDVLSFLNYYFEKVLNTNVKILYLLSDNCCTQNKNNILVMFLVAMCQEGKFDTIIHRFPEVGHSFLPCDRYFGIIEKRGNVFIGFSYHMSI</sequence>
<comment type="caution">
    <text evidence="2">The sequence shown here is derived from an EMBL/GenBank/DDBJ whole genome shotgun (WGS) entry which is preliminary data.</text>
</comment>